<keyword evidence="4" id="KW-1185">Reference proteome</keyword>
<evidence type="ECO:0000313" key="4">
    <source>
        <dbReference type="Proteomes" id="UP000756921"/>
    </source>
</evidence>
<keyword evidence="1" id="KW-0812">Transmembrane</keyword>
<accession>A0A9P6GMD1</accession>
<organism evidence="3 4">
    <name type="scientific">Paraphaeosphaeria minitans</name>
    <dbReference type="NCBI Taxonomy" id="565426"/>
    <lineage>
        <taxon>Eukaryota</taxon>
        <taxon>Fungi</taxon>
        <taxon>Dikarya</taxon>
        <taxon>Ascomycota</taxon>
        <taxon>Pezizomycotina</taxon>
        <taxon>Dothideomycetes</taxon>
        <taxon>Pleosporomycetidae</taxon>
        <taxon>Pleosporales</taxon>
        <taxon>Massarineae</taxon>
        <taxon>Didymosphaeriaceae</taxon>
        <taxon>Paraphaeosphaeria</taxon>
    </lineage>
</organism>
<evidence type="ECO:0000259" key="2">
    <source>
        <dbReference type="Pfam" id="PF20237"/>
    </source>
</evidence>
<keyword evidence="1" id="KW-1133">Transmembrane helix</keyword>
<dbReference type="EMBL" id="WJXW01000004">
    <property type="protein sequence ID" value="KAF9737030.1"/>
    <property type="molecule type" value="Genomic_DNA"/>
</dbReference>
<protein>
    <recommendedName>
        <fullName evidence="2">DUF6594 domain-containing protein</fullName>
    </recommendedName>
</protein>
<keyword evidence="1" id="KW-0472">Membrane</keyword>
<dbReference type="Proteomes" id="UP000756921">
    <property type="component" value="Unassembled WGS sequence"/>
</dbReference>
<dbReference type="PANTHER" id="PTHR34502:SF5">
    <property type="entry name" value="DUF6594 DOMAIN-CONTAINING PROTEIN"/>
    <property type="match status" value="1"/>
</dbReference>
<reference evidence="3" key="1">
    <citation type="journal article" date="2020" name="Mol. Plant Microbe Interact.">
        <title>Genome Sequence of the Biocontrol Agent Coniothyrium minitans strain Conio (IMI 134523).</title>
        <authorList>
            <person name="Patel D."/>
            <person name="Shittu T.A."/>
            <person name="Baroncelli R."/>
            <person name="Muthumeenakshi S."/>
            <person name="Osborne T.H."/>
            <person name="Janganan T.K."/>
            <person name="Sreenivasaprasad S."/>
        </authorList>
    </citation>
    <scope>NUCLEOTIDE SEQUENCE</scope>
    <source>
        <strain evidence="3">Conio</strain>
    </source>
</reference>
<evidence type="ECO:0000313" key="3">
    <source>
        <dbReference type="EMBL" id="KAF9737030.1"/>
    </source>
</evidence>
<dbReference type="PANTHER" id="PTHR34502">
    <property type="entry name" value="DUF6594 DOMAIN-CONTAINING PROTEIN-RELATED"/>
    <property type="match status" value="1"/>
</dbReference>
<proteinExistence type="predicted"/>
<name>A0A9P6GMD1_9PLEO</name>
<feature type="domain" description="DUF6594" evidence="2">
    <location>
        <begin position="2"/>
        <end position="178"/>
    </location>
</feature>
<gene>
    <name evidence="3" type="ORF">PMIN01_04809</name>
</gene>
<dbReference type="InterPro" id="IPR046529">
    <property type="entry name" value="DUF6594"/>
</dbReference>
<comment type="caution">
    <text evidence="3">The sequence shown here is derived from an EMBL/GenBank/DDBJ whole genome shotgun (WGS) entry which is preliminary data.</text>
</comment>
<dbReference type="AlphaFoldDB" id="A0A9P6GMD1"/>
<evidence type="ECO:0000256" key="1">
    <source>
        <dbReference type="SAM" id="Phobius"/>
    </source>
</evidence>
<dbReference type="Pfam" id="PF20237">
    <property type="entry name" value="DUF6594"/>
    <property type="match status" value="1"/>
</dbReference>
<sequence>MQIDDALADYDGFVIRNGQMLGFEPARVQAVSSLRNWIAGASCIARSEIAYLDHSHDLFSISSTDDTVICWLEALVEKLLIQLRRHLGLQHYFRRSNNPKVHVVPRASVTRLGRVLMTPFVVGLILAPVIVCNYLASLTARLITVVSAASLFIAVLSGSTKAKTIELVVAGATYTTVLIVFITSNNASAVQQSSH</sequence>
<feature type="transmembrane region" description="Helical" evidence="1">
    <location>
        <begin position="167"/>
        <end position="184"/>
    </location>
</feature>
<feature type="transmembrane region" description="Helical" evidence="1">
    <location>
        <begin position="142"/>
        <end position="160"/>
    </location>
</feature>
<feature type="transmembrane region" description="Helical" evidence="1">
    <location>
        <begin position="115"/>
        <end position="136"/>
    </location>
</feature>
<dbReference type="OrthoDB" id="5341582at2759"/>